<dbReference type="SUPFAM" id="SSF161098">
    <property type="entry name" value="MetI-like"/>
    <property type="match status" value="1"/>
</dbReference>
<feature type="domain" description="ABC transmembrane type-1" evidence="8">
    <location>
        <begin position="1"/>
        <end position="115"/>
    </location>
</feature>
<dbReference type="PANTHER" id="PTHR43744:SF12">
    <property type="entry name" value="ABC TRANSPORTER PERMEASE PROTEIN MG189-RELATED"/>
    <property type="match status" value="1"/>
</dbReference>
<dbReference type="Gene3D" id="1.10.3720.10">
    <property type="entry name" value="MetI-like"/>
    <property type="match status" value="1"/>
</dbReference>
<dbReference type="CDD" id="cd06261">
    <property type="entry name" value="TM_PBP2"/>
    <property type="match status" value="1"/>
</dbReference>
<sequence>MLTSAYGIFLCRQFMLGIPSSLLDAGRIDGGTEFGLYWKIILPLSKPVLATLAIITFMWNWDSFLWPIIVADSPKSLTLPVGIAQFGQQYSTYYNLQMAASLLMVIPVIALFLALQKYFIEGIVLSGLKM</sequence>
<name>X1L7C8_9ZZZZ</name>
<evidence type="ECO:0000313" key="9">
    <source>
        <dbReference type="EMBL" id="GAI15242.1"/>
    </source>
</evidence>
<dbReference type="EMBL" id="BARV01007990">
    <property type="protein sequence ID" value="GAI15242.1"/>
    <property type="molecule type" value="Genomic_DNA"/>
</dbReference>
<comment type="caution">
    <text evidence="9">The sequence shown here is derived from an EMBL/GenBank/DDBJ whole genome shotgun (WGS) entry which is preliminary data.</text>
</comment>
<evidence type="ECO:0000256" key="7">
    <source>
        <dbReference type="SAM" id="Phobius"/>
    </source>
</evidence>
<evidence type="ECO:0000259" key="8">
    <source>
        <dbReference type="PROSITE" id="PS50928"/>
    </source>
</evidence>
<evidence type="ECO:0000256" key="3">
    <source>
        <dbReference type="ARBA" id="ARBA00022475"/>
    </source>
</evidence>
<reference evidence="9" key="1">
    <citation type="journal article" date="2014" name="Front. Microbiol.">
        <title>High frequency of phylogenetically diverse reductive dehalogenase-homologous genes in deep subseafloor sedimentary metagenomes.</title>
        <authorList>
            <person name="Kawai M."/>
            <person name="Futagami T."/>
            <person name="Toyoda A."/>
            <person name="Takaki Y."/>
            <person name="Nishi S."/>
            <person name="Hori S."/>
            <person name="Arai W."/>
            <person name="Tsubouchi T."/>
            <person name="Morono Y."/>
            <person name="Uchiyama I."/>
            <person name="Ito T."/>
            <person name="Fujiyama A."/>
            <person name="Inagaki F."/>
            <person name="Takami H."/>
        </authorList>
    </citation>
    <scope>NUCLEOTIDE SEQUENCE</scope>
    <source>
        <strain evidence="9">Expedition CK06-06</strain>
    </source>
</reference>
<protein>
    <recommendedName>
        <fullName evidence="8">ABC transmembrane type-1 domain-containing protein</fullName>
    </recommendedName>
</protein>
<gene>
    <name evidence="9" type="ORF">S06H3_16173</name>
</gene>
<keyword evidence="6 7" id="KW-0472">Membrane</keyword>
<dbReference type="PANTHER" id="PTHR43744">
    <property type="entry name" value="ABC TRANSPORTER PERMEASE PROTEIN MG189-RELATED-RELATED"/>
    <property type="match status" value="1"/>
</dbReference>
<evidence type="ECO:0000256" key="4">
    <source>
        <dbReference type="ARBA" id="ARBA00022692"/>
    </source>
</evidence>
<evidence type="ECO:0000256" key="6">
    <source>
        <dbReference type="ARBA" id="ARBA00023136"/>
    </source>
</evidence>
<dbReference type="InterPro" id="IPR000515">
    <property type="entry name" value="MetI-like"/>
</dbReference>
<keyword evidence="2" id="KW-0813">Transport</keyword>
<dbReference type="AlphaFoldDB" id="X1L7C8"/>
<evidence type="ECO:0000256" key="1">
    <source>
        <dbReference type="ARBA" id="ARBA00004651"/>
    </source>
</evidence>
<proteinExistence type="predicted"/>
<accession>X1L7C8</accession>
<feature type="transmembrane region" description="Helical" evidence="7">
    <location>
        <begin position="98"/>
        <end position="120"/>
    </location>
</feature>
<comment type="subcellular location">
    <subcellularLocation>
        <location evidence="1">Cell membrane</location>
        <topology evidence="1">Multi-pass membrane protein</topology>
    </subcellularLocation>
</comment>
<dbReference type="PROSITE" id="PS50928">
    <property type="entry name" value="ABC_TM1"/>
    <property type="match status" value="1"/>
</dbReference>
<evidence type="ECO:0000256" key="2">
    <source>
        <dbReference type="ARBA" id="ARBA00022448"/>
    </source>
</evidence>
<keyword evidence="5 7" id="KW-1133">Transmembrane helix</keyword>
<dbReference type="GO" id="GO:0005886">
    <property type="term" value="C:plasma membrane"/>
    <property type="evidence" value="ECO:0007669"/>
    <property type="project" value="UniProtKB-SubCell"/>
</dbReference>
<keyword evidence="4 7" id="KW-0812">Transmembrane</keyword>
<feature type="transmembrane region" description="Helical" evidence="7">
    <location>
        <begin position="48"/>
        <end position="69"/>
    </location>
</feature>
<dbReference type="Pfam" id="PF00528">
    <property type="entry name" value="BPD_transp_1"/>
    <property type="match status" value="1"/>
</dbReference>
<dbReference type="InterPro" id="IPR035906">
    <property type="entry name" value="MetI-like_sf"/>
</dbReference>
<keyword evidence="3" id="KW-1003">Cell membrane</keyword>
<dbReference type="GO" id="GO:0055085">
    <property type="term" value="P:transmembrane transport"/>
    <property type="evidence" value="ECO:0007669"/>
    <property type="project" value="InterPro"/>
</dbReference>
<organism evidence="9">
    <name type="scientific">marine sediment metagenome</name>
    <dbReference type="NCBI Taxonomy" id="412755"/>
    <lineage>
        <taxon>unclassified sequences</taxon>
        <taxon>metagenomes</taxon>
        <taxon>ecological metagenomes</taxon>
    </lineage>
</organism>
<evidence type="ECO:0000256" key="5">
    <source>
        <dbReference type="ARBA" id="ARBA00022989"/>
    </source>
</evidence>